<dbReference type="EMBL" id="JACCDF010000010">
    <property type="protein sequence ID" value="NYS61452.1"/>
    <property type="molecule type" value="Genomic_DNA"/>
</dbReference>
<dbReference type="AlphaFoldDB" id="A0A7Z0LM37"/>
<comment type="caution">
    <text evidence="1">The sequence shown here is derived from an EMBL/GenBank/DDBJ whole genome shotgun (WGS) entry which is preliminary data.</text>
</comment>
<organism evidence="1 2">
    <name type="scientific">Vreelandella salicampi</name>
    <dbReference type="NCBI Taxonomy" id="1449798"/>
    <lineage>
        <taxon>Bacteria</taxon>
        <taxon>Pseudomonadati</taxon>
        <taxon>Pseudomonadota</taxon>
        <taxon>Gammaproteobacteria</taxon>
        <taxon>Oceanospirillales</taxon>
        <taxon>Halomonadaceae</taxon>
        <taxon>Vreelandella</taxon>
    </lineage>
</organism>
<accession>A0A7Z0LM37</accession>
<dbReference type="RefSeq" id="WP_179930778.1">
    <property type="nucleotide sequence ID" value="NZ_JACCDF010000010.1"/>
</dbReference>
<gene>
    <name evidence="1" type="ORF">HZS81_11875</name>
</gene>
<sequence length="276" mass="31905">MTTVIEFGSRRHGCHDLFSDKDVYLLCGPNDDVSQEKGKLERQGYSVTVSSRDRAEYLSAKGSLFIHHVFFEGLVTEGSDEDRIKIKNMWRSAPCYDQEIEENIEMLGVLEAIPSTIEALATVNDIVICSLRNILIRKLANNGFFVFSWRDVLAQSKRHNLINDVDEKIMRQARIYKNGYRLGLAPKLDWSFFEHLEQITKKIMDKNRKFRFGSHKEVLAAPEKAIEGSYSQLRTIELLCSHYHFHESMRKYSVLVKDPAYFSTFGPNKALQRTSR</sequence>
<reference evidence="1 2" key="1">
    <citation type="journal article" date="2015" name="Int. J. Syst. Evol. Microbiol.">
        <title>Halomonas salicampi sp. nov., a halotolerant and alkalitolerant bacterium isolated from a saltern soil.</title>
        <authorList>
            <person name="Lee J.C."/>
            <person name="Kim Y.S."/>
            <person name="Yun B.S."/>
            <person name="Whang K.S."/>
        </authorList>
    </citation>
    <scope>NUCLEOTIDE SEQUENCE [LARGE SCALE GENOMIC DNA]</scope>
    <source>
        <strain evidence="1 2">BH103</strain>
    </source>
</reference>
<evidence type="ECO:0000313" key="1">
    <source>
        <dbReference type="EMBL" id="NYS61452.1"/>
    </source>
</evidence>
<proteinExistence type="predicted"/>
<protein>
    <recommendedName>
        <fullName evidence="3">Nucleotidyltransferase domain-containing protein</fullName>
    </recommendedName>
</protein>
<evidence type="ECO:0008006" key="3">
    <source>
        <dbReference type="Google" id="ProtNLM"/>
    </source>
</evidence>
<name>A0A7Z0LM37_9GAMM</name>
<dbReference type="Proteomes" id="UP000586119">
    <property type="component" value="Unassembled WGS sequence"/>
</dbReference>
<keyword evidence="2" id="KW-1185">Reference proteome</keyword>
<evidence type="ECO:0000313" key="2">
    <source>
        <dbReference type="Proteomes" id="UP000586119"/>
    </source>
</evidence>